<evidence type="ECO:0000313" key="2">
    <source>
        <dbReference type="Proteomes" id="UP000740926"/>
    </source>
</evidence>
<keyword evidence="2" id="KW-1185">Reference proteome</keyword>
<dbReference type="SUPFAM" id="SSF140931">
    <property type="entry name" value="Fic-like"/>
    <property type="match status" value="1"/>
</dbReference>
<dbReference type="Proteomes" id="UP000740926">
    <property type="component" value="Unassembled WGS sequence"/>
</dbReference>
<dbReference type="Gene3D" id="1.10.3290.10">
    <property type="entry name" value="Fido-like domain"/>
    <property type="match status" value="1"/>
</dbReference>
<protein>
    <submittedName>
        <fullName evidence="1">Uncharacterized protein</fullName>
    </submittedName>
</protein>
<evidence type="ECO:0000313" key="1">
    <source>
        <dbReference type="EMBL" id="KAG1530992.1"/>
    </source>
</evidence>
<reference evidence="1 2" key="1">
    <citation type="journal article" date="2020" name="Microb. Genom.">
        <title>Genetic diversity of clinical and environmental Mucorales isolates obtained from an investigation of mucormycosis cases among solid organ transplant recipients.</title>
        <authorList>
            <person name="Nguyen M.H."/>
            <person name="Kaul D."/>
            <person name="Muto C."/>
            <person name="Cheng S.J."/>
            <person name="Richter R.A."/>
            <person name="Bruno V.M."/>
            <person name="Liu G."/>
            <person name="Beyhan S."/>
            <person name="Sundermann A.J."/>
            <person name="Mounaud S."/>
            <person name="Pasculle A.W."/>
            <person name="Nierman W.C."/>
            <person name="Driscoll E."/>
            <person name="Cumbie R."/>
            <person name="Clancy C.J."/>
            <person name="Dupont C.L."/>
        </authorList>
    </citation>
    <scope>NUCLEOTIDE SEQUENCE [LARGE SCALE GENOMIC DNA]</scope>
    <source>
        <strain evidence="1 2">GL24</strain>
    </source>
</reference>
<gene>
    <name evidence="1" type="ORF">G6F50_016960</name>
</gene>
<comment type="caution">
    <text evidence="1">The sequence shown here is derived from an EMBL/GenBank/DDBJ whole genome shotgun (WGS) entry which is preliminary data.</text>
</comment>
<accession>A0A9P6XS00</accession>
<organism evidence="1 2">
    <name type="scientific">Rhizopus delemar</name>
    <dbReference type="NCBI Taxonomy" id="936053"/>
    <lineage>
        <taxon>Eukaryota</taxon>
        <taxon>Fungi</taxon>
        <taxon>Fungi incertae sedis</taxon>
        <taxon>Mucoromycota</taxon>
        <taxon>Mucoromycotina</taxon>
        <taxon>Mucoromycetes</taxon>
        <taxon>Mucorales</taxon>
        <taxon>Mucorineae</taxon>
        <taxon>Rhizopodaceae</taxon>
        <taxon>Rhizopus</taxon>
    </lineage>
</organism>
<dbReference type="EMBL" id="JAANIU010011502">
    <property type="protein sequence ID" value="KAG1530992.1"/>
    <property type="molecule type" value="Genomic_DNA"/>
</dbReference>
<sequence length="137" mass="15450">MMRDEEWRWNGILTNNEQLSKEHSECANPFCQAVSWCSPRWSGCLNGRSIREFNGQLAREAGYGIEWQGIRRKDMTRASIEAYEGDSSRMASLIRAGVRDMDREYAQDLATAVAGDKAHIVMAIRGETYKGIVVGTT</sequence>
<proteinExistence type="predicted"/>
<dbReference type="AlphaFoldDB" id="A0A9P6XS00"/>
<dbReference type="InterPro" id="IPR036597">
    <property type="entry name" value="Fido-like_dom_sf"/>
</dbReference>
<name>A0A9P6XS00_9FUNG</name>